<dbReference type="CDD" id="cd02440">
    <property type="entry name" value="AdoMet_MTases"/>
    <property type="match status" value="1"/>
</dbReference>
<dbReference type="Pfam" id="PF08241">
    <property type="entry name" value="Methyltransf_11"/>
    <property type="match status" value="1"/>
</dbReference>
<dbReference type="Gene3D" id="3.40.50.150">
    <property type="entry name" value="Vaccinia Virus protein VP39"/>
    <property type="match status" value="1"/>
</dbReference>
<dbReference type="AlphaFoldDB" id="A0A235FDV8"/>
<evidence type="ECO:0000313" key="2">
    <source>
        <dbReference type="EMBL" id="OYD59546.1"/>
    </source>
</evidence>
<proteinExistence type="predicted"/>
<dbReference type="Proteomes" id="UP000215059">
    <property type="component" value="Unassembled WGS sequence"/>
</dbReference>
<keyword evidence="3" id="KW-1185">Reference proteome</keyword>
<dbReference type="EMBL" id="NOII01000001">
    <property type="protein sequence ID" value="OYD59546.1"/>
    <property type="molecule type" value="Genomic_DNA"/>
</dbReference>
<evidence type="ECO:0000259" key="1">
    <source>
        <dbReference type="Pfam" id="PF08241"/>
    </source>
</evidence>
<dbReference type="GO" id="GO:0008757">
    <property type="term" value="F:S-adenosylmethionine-dependent methyltransferase activity"/>
    <property type="evidence" value="ECO:0007669"/>
    <property type="project" value="InterPro"/>
</dbReference>
<organism evidence="2 3">
    <name type="scientific">Fictibacillus aquaticus</name>
    <dbReference type="NCBI Taxonomy" id="2021314"/>
    <lineage>
        <taxon>Bacteria</taxon>
        <taxon>Bacillati</taxon>
        <taxon>Bacillota</taxon>
        <taxon>Bacilli</taxon>
        <taxon>Bacillales</taxon>
        <taxon>Fictibacillaceae</taxon>
        <taxon>Fictibacillus</taxon>
    </lineage>
</organism>
<reference evidence="2 3" key="1">
    <citation type="submission" date="2017-07" db="EMBL/GenBank/DDBJ databases">
        <title>Fictibacillus sp. nov. GDSW-R2A3 Genome sequencing and assembly.</title>
        <authorList>
            <person name="Mayilraj S."/>
        </authorList>
    </citation>
    <scope>NUCLEOTIDE SEQUENCE [LARGE SCALE GENOMIC DNA]</scope>
    <source>
        <strain evidence="2 3">GDSW-R2A3</strain>
    </source>
</reference>
<sequence length="245" mass="27770">MLFQGTKPPSPFMKATDISNAEKCSSAPNLPDTKPTFAMKRSCSMDILLKEQLKQSYDKRVEERDSMMTSDWKSGEIDMFSSFLEDGSAILNLGSGPGQHALYMQGKGLDLTCIDLSENMVQSCKAKHLNAFQMDFYNLDFEKSTFDGVFAMNTLLHVPKDSLVSVLENIKRILKPGGIFYMGVYGGMDSEGVWKDDLYEPKRFFSFFEHEDIKKTVENVFKLIEFKVIPIKGDGPDYQSILLRK</sequence>
<dbReference type="PANTHER" id="PTHR43861">
    <property type="entry name" value="TRANS-ACONITATE 2-METHYLTRANSFERASE-RELATED"/>
    <property type="match status" value="1"/>
</dbReference>
<dbReference type="PANTHER" id="PTHR43861:SF1">
    <property type="entry name" value="TRANS-ACONITATE 2-METHYLTRANSFERASE"/>
    <property type="match status" value="1"/>
</dbReference>
<feature type="domain" description="Methyltransferase type 11" evidence="1">
    <location>
        <begin position="91"/>
        <end position="181"/>
    </location>
</feature>
<gene>
    <name evidence="2" type="ORF">CGZ90_06545</name>
</gene>
<comment type="caution">
    <text evidence="2">The sequence shown here is derived from an EMBL/GenBank/DDBJ whole genome shotgun (WGS) entry which is preliminary data.</text>
</comment>
<dbReference type="InterPro" id="IPR029063">
    <property type="entry name" value="SAM-dependent_MTases_sf"/>
</dbReference>
<dbReference type="InterPro" id="IPR013216">
    <property type="entry name" value="Methyltransf_11"/>
</dbReference>
<dbReference type="OrthoDB" id="9804312at2"/>
<dbReference type="SUPFAM" id="SSF53335">
    <property type="entry name" value="S-adenosyl-L-methionine-dependent methyltransferases"/>
    <property type="match status" value="1"/>
</dbReference>
<protein>
    <recommendedName>
        <fullName evidence="1">Methyltransferase type 11 domain-containing protein</fullName>
    </recommendedName>
</protein>
<evidence type="ECO:0000313" key="3">
    <source>
        <dbReference type="Proteomes" id="UP000215059"/>
    </source>
</evidence>
<accession>A0A235FDV8</accession>
<name>A0A235FDV8_9BACL</name>